<keyword evidence="3" id="KW-0813">Transport</keyword>
<feature type="transmembrane region" description="Helical" evidence="5">
    <location>
        <begin position="194"/>
        <end position="216"/>
    </location>
</feature>
<dbReference type="Pfam" id="PF03839">
    <property type="entry name" value="Sec62"/>
    <property type="match status" value="1"/>
</dbReference>
<dbReference type="GO" id="GO:0005789">
    <property type="term" value="C:endoplasmic reticulum membrane"/>
    <property type="evidence" value="ECO:0007669"/>
    <property type="project" value="InterPro"/>
</dbReference>
<dbReference type="AlphaFoldDB" id="A0A8D8ZU17"/>
<feature type="region of interest" description="Disordered" evidence="4">
    <location>
        <begin position="1"/>
        <end position="24"/>
    </location>
</feature>
<evidence type="ECO:0000256" key="5">
    <source>
        <dbReference type="SAM" id="Phobius"/>
    </source>
</evidence>
<feature type="region of interest" description="Disordered" evidence="4">
    <location>
        <begin position="110"/>
        <end position="160"/>
    </location>
</feature>
<accession>A0A8D8ZU17</accession>
<dbReference type="GO" id="GO:0032934">
    <property type="term" value="F:sterol binding"/>
    <property type="evidence" value="ECO:0007669"/>
    <property type="project" value="TreeGrafter"/>
</dbReference>
<sequence length="802" mass="91272">MADRRKVKKRKDEECHSHEKSDKATKDEIRLAKWMKANILVKKTKFANHVVEYFTGSKAVDAIMESEWAKPKNADVDPFFRSRTDVVIFLDIMLRHKMFHRAKKVPVSEEELKAKKMKNRKEKKGGGDTGDEKKKKEDVDDGESKKKKKKGGEENKEQADKAQVKKKIRLEMHYNQMFTDGLDAYVWLYDPMPFYYWIFGFLVVIGSIGICLFPLWPPSVRMGVQYLSIAGACFIAFIIILAILRLIMFCLVWMVTFGKFHLWLFPNLTEDVGFFASFWPLYQYEFKTDGKSKKSKSSKKNKKDKQSDEEEEEEEEFHDTVSELKKRSGGDPSGNDSSSPSPVTPTPTQSKLTQRSQSDAGVVHHTHHRGGMTSSSSEDGDSTRRSSLASNLQTGCSLTGGGGVGNKSKIPLHADNSIDFDAIYEDASDTEINMESQSVVTHLISQVKIGMDLTKVVLPTFILERRSLLEMYADYFAHPDIFLKATELKSERERMVQIVKWYLASFHAGRKSAVAKKPYNPILGETFRCHWDLPPSESGPASSELVTDGPVPWCTADQLTFISEQVSHHPPISAFYAEHVAKRASLCAHVWTKSKFLGLSIGVHNVGWGTVKLHDFGEDYVCTFPNGYGRSILTVPWIELGGSTTIKCTQSGYHANVEFHTKPFYGGKKHRITTEVFARNEKKPFLVVQGEWNGAMEAKWADGRSELFIDVTKLPISKKIVRKIDEQDETESRAVWKNVTLGLKYNDIDHATNAKSEVEQRQREGAAERLKNNLEWTTQYFDKNPHDDSYYYKNPLEKRLAR</sequence>
<dbReference type="EMBL" id="HBUF01534970">
    <property type="protein sequence ID" value="CAG6753016.1"/>
    <property type="molecule type" value="Transcribed_RNA"/>
</dbReference>
<feature type="region of interest" description="Disordered" evidence="4">
    <location>
        <begin position="291"/>
        <end position="407"/>
    </location>
</feature>
<feature type="compositionally biased region" description="Basic and acidic residues" evidence="4">
    <location>
        <begin position="318"/>
        <end position="329"/>
    </location>
</feature>
<dbReference type="SUPFAM" id="SSF144000">
    <property type="entry name" value="Oxysterol-binding protein-like"/>
    <property type="match status" value="1"/>
</dbReference>
<organism evidence="6">
    <name type="scientific">Cacopsylla melanoneura</name>
    <dbReference type="NCBI Taxonomy" id="428564"/>
    <lineage>
        <taxon>Eukaryota</taxon>
        <taxon>Metazoa</taxon>
        <taxon>Ecdysozoa</taxon>
        <taxon>Arthropoda</taxon>
        <taxon>Hexapoda</taxon>
        <taxon>Insecta</taxon>
        <taxon>Pterygota</taxon>
        <taxon>Neoptera</taxon>
        <taxon>Paraneoptera</taxon>
        <taxon>Hemiptera</taxon>
        <taxon>Sternorrhyncha</taxon>
        <taxon>Psylloidea</taxon>
        <taxon>Psyllidae</taxon>
        <taxon>Psyllinae</taxon>
        <taxon>Cacopsylla</taxon>
    </lineage>
</organism>
<dbReference type="PANTHER" id="PTHR10972:SF200">
    <property type="entry name" value="OXYSTEROL-BINDING PROTEIN-RELATED PROTEIN 9"/>
    <property type="match status" value="1"/>
</dbReference>
<dbReference type="FunFam" id="1.10.287.2720:FF:000001">
    <property type="entry name" value="Oxysterol-binding OBPalpha"/>
    <property type="match status" value="1"/>
</dbReference>
<dbReference type="Pfam" id="PF01237">
    <property type="entry name" value="Oxysterol_BP"/>
    <property type="match status" value="1"/>
</dbReference>
<keyword evidence="5" id="KW-1133">Transmembrane helix</keyword>
<dbReference type="GO" id="GO:0005794">
    <property type="term" value="C:Golgi apparatus"/>
    <property type="evidence" value="ECO:0007669"/>
    <property type="project" value="TreeGrafter"/>
</dbReference>
<evidence type="ECO:0000256" key="2">
    <source>
        <dbReference type="RuleBase" id="RU003844"/>
    </source>
</evidence>
<feature type="compositionally biased region" description="Polar residues" evidence="4">
    <location>
        <begin position="349"/>
        <end position="359"/>
    </location>
</feature>
<keyword evidence="5" id="KW-0812">Transmembrane</keyword>
<keyword evidence="1" id="KW-0446">Lipid-binding</keyword>
<dbReference type="Gene3D" id="2.40.160.120">
    <property type="match status" value="1"/>
</dbReference>
<protein>
    <recommendedName>
        <fullName evidence="3">Oxysterol-binding protein</fullName>
    </recommendedName>
</protein>
<feature type="transmembrane region" description="Helical" evidence="5">
    <location>
        <begin position="228"/>
        <end position="255"/>
    </location>
</feature>
<name>A0A8D8ZU17_9HEMI</name>
<reference evidence="6" key="1">
    <citation type="submission" date="2021-05" db="EMBL/GenBank/DDBJ databases">
        <authorList>
            <person name="Alioto T."/>
            <person name="Alioto T."/>
            <person name="Gomez Garrido J."/>
        </authorList>
    </citation>
    <scope>NUCLEOTIDE SEQUENCE</scope>
</reference>
<feature type="compositionally biased region" description="Basic residues" evidence="4">
    <location>
        <begin position="293"/>
        <end position="303"/>
    </location>
</feature>
<evidence type="ECO:0000256" key="1">
    <source>
        <dbReference type="ARBA" id="ARBA00023121"/>
    </source>
</evidence>
<feature type="transmembrane region" description="Helical" evidence="5">
    <location>
        <begin position="262"/>
        <end position="282"/>
    </location>
</feature>
<feature type="compositionally biased region" description="Acidic residues" evidence="4">
    <location>
        <begin position="307"/>
        <end position="317"/>
    </location>
</feature>
<comment type="similarity">
    <text evidence="2">Belongs to the OSBP family.</text>
</comment>
<evidence type="ECO:0000313" key="6">
    <source>
        <dbReference type="EMBL" id="CAG6753016.1"/>
    </source>
</evidence>
<evidence type="ECO:0000256" key="4">
    <source>
        <dbReference type="SAM" id="MobiDB-lite"/>
    </source>
</evidence>
<dbReference type="PANTHER" id="PTHR10972">
    <property type="entry name" value="OXYSTEROL-BINDING PROTEIN-RELATED"/>
    <property type="match status" value="1"/>
</dbReference>
<dbReference type="InterPro" id="IPR037239">
    <property type="entry name" value="OSBP_sf"/>
</dbReference>
<evidence type="ECO:0000256" key="3">
    <source>
        <dbReference type="RuleBase" id="RU003845"/>
    </source>
</evidence>
<dbReference type="FunFam" id="2.40.160.120:FF:000014">
    <property type="entry name" value="Oxysterol-binding protein"/>
    <property type="match status" value="1"/>
</dbReference>
<dbReference type="Gene3D" id="1.10.287.2720">
    <property type="match status" value="1"/>
</dbReference>
<feature type="compositionally biased region" description="Basic and acidic residues" evidence="4">
    <location>
        <begin position="151"/>
        <end position="160"/>
    </location>
</feature>
<proteinExistence type="inferred from homology"/>
<keyword evidence="3" id="KW-0445">Lipid transport</keyword>
<dbReference type="GO" id="GO:0005829">
    <property type="term" value="C:cytosol"/>
    <property type="evidence" value="ECO:0007669"/>
    <property type="project" value="TreeGrafter"/>
</dbReference>
<dbReference type="InterPro" id="IPR000648">
    <property type="entry name" value="Oxysterol-bd"/>
</dbReference>
<dbReference type="PROSITE" id="PS01013">
    <property type="entry name" value="OSBP"/>
    <property type="match status" value="1"/>
</dbReference>
<dbReference type="Gene3D" id="3.30.70.3490">
    <property type="match status" value="1"/>
</dbReference>
<keyword evidence="5" id="KW-0472">Membrane</keyword>
<feature type="compositionally biased region" description="Polar residues" evidence="4">
    <location>
        <begin position="385"/>
        <end position="397"/>
    </location>
</feature>
<dbReference type="InterPro" id="IPR018494">
    <property type="entry name" value="Oxysterol-bd_CS"/>
</dbReference>
<dbReference type="GO" id="GO:0015031">
    <property type="term" value="P:protein transport"/>
    <property type="evidence" value="ECO:0007669"/>
    <property type="project" value="InterPro"/>
</dbReference>
<feature type="compositionally biased region" description="Basic and acidic residues" evidence="4">
    <location>
        <begin position="124"/>
        <end position="144"/>
    </location>
</feature>
<dbReference type="GO" id="GO:0006869">
    <property type="term" value="P:lipid transport"/>
    <property type="evidence" value="ECO:0007669"/>
    <property type="project" value="UniProtKB-KW"/>
</dbReference>
<dbReference type="InterPro" id="IPR004728">
    <property type="entry name" value="Sec62"/>
</dbReference>